<evidence type="ECO:0000256" key="5">
    <source>
        <dbReference type="SAM" id="MobiDB-lite"/>
    </source>
</evidence>
<protein>
    <submittedName>
        <fullName evidence="7">C-type cytochrome</fullName>
    </submittedName>
</protein>
<proteinExistence type="predicted"/>
<keyword evidence="1 4" id="KW-0349">Heme</keyword>
<keyword evidence="2 4" id="KW-0479">Metal-binding</keyword>
<evidence type="ECO:0000259" key="6">
    <source>
        <dbReference type="PROSITE" id="PS51007"/>
    </source>
</evidence>
<keyword evidence="3 4" id="KW-0408">Iron</keyword>
<evidence type="ECO:0000256" key="2">
    <source>
        <dbReference type="ARBA" id="ARBA00022723"/>
    </source>
</evidence>
<organism evidence="7 8">
    <name type="scientific">Fodinibius salicampi</name>
    <dbReference type="NCBI Taxonomy" id="1920655"/>
    <lineage>
        <taxon>Bacteria</taxon>
        <taxon>Pseudomonadati</taxon>
        <taxon>Balneolota</taxon>
        <taxon>Balneolia</taxon>
        <taxon>Balneolales</taxon>
        <taxon>Balneolaceae</taxon>
        <taxon>Fodinibius</taxon>
    </lineage>
</organism>
<dbReference type="PANTHER" id="PTHR40394:SF2">
    <property type="entry name" value="QUINOL:CYTOCHROME C OXIDOREDUCTASE MEMBRANE PROTEIN"/>
    <property type="match status" value="1"/>
</dbReference>
<evidence type="ECO:0000256" key="1">
    <source>
        <dbReference type="ARBA" id="ARBA00022617"/>
    </source>
</evidence>
<dbReference type="SUPFAM" id="SSF46626">
    <property type="entry name" value="Cytochrome c"/>
    <property type="match status" value="2"/>
</dbReference>
<feature type="region of interest" description="Disordered" evidence="5">
    <location>
        <begin position="320"/>
        <end position="360"/>
    </location>
</feature>
<dbReference type="Pfam" id="PF13442">
    <property type="entry name" value="Cytochrome_CBB3"/>
    <property type="match status" value="1"/>
</dbReference>
<dbReference type="PROSITE" id="PS51007">
    <property type="entry name" value="CYTC"/>
    <property type="match status" value="2"/>
</dbReference>
<dbReference type="RefSeq" id="WP_265790083.1">
    <property type="nucleotide sequence ID" value="NZ_BAABRS010000002.1"/>
</dbReference>
<accession>A0ABT3PZX2</accession>
<feature type="domain" description="Cytochrome c" evidence="6">
    <location>
        <begin position="98"/>
        <end position="185"/>
    </location>
</feature>
<dbReference type="PANTHER" id="PTHR40394">
    <property type="entry name" value="LIPOPROTEIN-RELATED"/>
    <property type="match status" value="1"/>
</dbReference>
<comment type="caution">
    <text evidence="7">The sequence shown here is derived from an EMBL/GenBank/DDBJ whole genome shotgun (WGS) entry which is preliminary data.</text>
</comment>
<evidence type="ECO:0000313" key="7">
    <source>
        <dbReference type="EMBL" id="MCW9713423.1"/>
    </source>
</evidence>
<keyword evidence="8" id="KW-1185">Reference proteome</keyword>
<dbReference type="Gene3D" id="1.10.760.10">
    <property type="entry name" value="Cytochrome c-like domain"/>
    <property type="match status" value="2"/>
</dbReference>
<feature type="compositionally biased region" description="Polar residues" evidence="5">
    <location>
        <begin position="336"/>
        <end position="348"/>
    </location>
</feature>
<sequence>MKATNYLLLAAITLPIVLTSCRGQTSEKPPIHPNMNMDQQERFDPQERNEFFADNRAMRQPVEGTVARGKLKDDKALYYGINEDSSYVQEIPVDLTKSFIYRGKDQYDVFCTPCHGGTGAGNGIIMENNYGYVPAPSFHSDRLRNQADGYLYSVISDGIRNMPAYGKQIGVKDRWAIVAYVRALQRSQNATEEQLRSYDVDIAALQDEFEQQMADAQAEEPAAEDGGEVSVERGKTISTENACGACHSTDGSSMVGPTWQNLYGSERPLEDGSTVIADEDYLHESIVEPSAKVAEGYPPSMVPYDHLSESEINSLIEYIKSLSDQEPPEGNMEPEPSNNVSAQETSDTATDESPIAKESK</sequence>
<evidence type="ECO:0000256" key="4">
    <source>
        <dbReference type="PROSITE-ProRule" id="PRU00433"/>
    </source>
</evidence>
<dbReference type="Proteomes" id="UP001207337">
    <property type="component" value="Unassembled WGS sequence"/>
</dbReference>
<dbReference type="Pfam" id="PF00034">
    <property type="entry name" value="Cytochrom_C"/>
    <property type="match status" value="1"/>
</dbReference>
<evidence type="ECO:0000313" key="8">
    <source>
        <dbReference type="Proteomes" id="UP001207337"/>
    </source>
</evidence>
<reference evidence="7 8" key="1">
    <citation type="submission" date="2021-11" db="EMBL/GenBank/DDBJ databases">
        <title>Aliifidinibius sp. nov., a new bacterium isolated from saline soil.</title>
        <authorList>
            <person name="Galisteo C."/>
            <person name="De La Haba R."/>
            <person name="Sanchez-Porro C."/>
            <person name="Ventosa A."/>
        </authorList>
    </citation>
    <scope>NUCLEOTIDE SEQUENCE [LARGE SCALE GENOMIC DNA]</scope>
    <source>
        <strain evidence="7 8">KACC 190600</strain>
    </source>
</reference>
<name>A0ABT3PZX2_9BACT</name>
<feature type="domain" description="Cytochrome c" evidence="6">
    <location>
        <begin position="229"/>
        <end position="323"/>
    </location>
</feature>
<evidence type="ECO:0000256" key="3">
    <source>
        <dbReference type="ARBA" id="ARBA00023004"/>
    </source>
</evidence>
<dbReference type="PROSITE" id="PS51257">
    <property type="entry name" value="PROKAR_LIPOPROTEIN"/>
    <property type="match status" value="1"/>
</dbReference>
<gene>
    <name evidence="7" type="ORF">LQ318_10940</name>
</gene>
<dbReference type="EMBL" id="JAJNDC010000002">
    <property type="protein sequence ID" value="MCW9713423.1"/>
    <property type="molecule type" value="Genomic_DNA"/>
</dbReference>
<dbReference type="InterPro" id="IPR036909">
    <property type="entry name" value="Cyt_c-like_dom_sf"/>
</dbReference>
<dbReference type="InterPro" id="IPR009056">
    <property type="entry name" value="Cyt_c-like_dom"/>
</dbReference>